<organism evidence="2">
    <name type="scientific">Hexamita inflata</name>
    <dbReference type="NCBI Taxonomy" id="28002"/>
    <lineage>
        <taxon>Eukaryota</taxon>
        <taxon>Metamonada</taxon>
        <taxon>Diplomonadida</taxon>
        <taxon>Hexamitidae</taxon>
        <taxon>Hexamitinae</taxon>
        <taxon>Hexamita</taxon>
    </lineage>
</organism>
<keyword evidence="1" id="KW-0472">Membrane</keyword>
<keyword evidence="1" id="KW-1133">Transmembrane helix</keyword>
<name>A0AA86QJV6_9EUKA</name>
<dbReference type="InterPro" id="IPR001611">
    <property type="entry name" value="Leu-rich_rpt"/>
</dbReference>
<protein>
    <submittedName>
        <fullName evidence="2">Leucine-rich repeat domain superfamily</fullName>
    </submittedName>
    <submittedName>
        <fullName evidence="3">Leucine-rich_repeat domain superfamily</fullName>
    </submittedName>
</protein>
<proteinExistence type="predicted"/>
<sequence>MQPNHAIRSKEDLLNHFGSSQKLEKYDSEQMNNLLALNVPPEVWENALNWNLLSFSQEFVQRTNELGVHSRKIKYIYLISSLTNLTELSLQNNNISDISAFPSSKTFKNSNYKVIVSKIFPHFFLLLIQLTLIYNEINQLPTQQLYRIQQYYLYSVITSYKINLGYIILQNQSIQICLKQKPQIYVLFLINYSV</sequence>
<comment type="caution">
    <text evidence="2">The sequence shown here is derived from an EMBL/GenBank/DDBJ whole genome shotgun (WGS) entry which is preliminary data.</text>
</comment>
<keyword evidence="4" id="KW-1185">Reference proteome</keyword>
<accession>A0AA86QJV6</accession>
<dbReference type="Gene3D" id="3.80.10.10">
    <property type="entry name" value="Ribonuclease Inhibitor"/>
    <property type="match status" value="1"/>
</dbReference>
<dbReference type="Proteomes" id="UP001642409">
    <property type="component" value="Unassembled WGS sequence"/>
</dbReference>
<reference evidence="3 4" key="2">
    <citation type="submission" date="2024-07" db="EMBL/GenBank/DDBJ databases">
        <authorList>
            <person name="Akdeniz Z."/>
        </authorList>
    </citation>
    <scope>NUCLEOTIDE SEQUENCE [LARGE SCALE GENOMIC DNA]</scope>
</reference>
<dbReference type="InterPro" id="IPR032675">
    <property type="entry name" value="LRR_dom_sf"/>
</dbReference>
<dbReference type="AlphaFoldDB" id="A0AA86QJV6"/>
<evidence type="ECO:0000256" key="1">
    <source>
        <dbReference type="SAM" id="Phobius"/>
    </source>
</evidence>
<evidence type="ECO:0000313" key="4">
    <source>
        <dbReference type="Proteomes" id="UP001642409"/>
    </source>
</evidence>
<feature type="transmembrane region" description="Helical" evidence="1">
    <location>
        <begin position="115"/>
        <end position="134"/>
    </location>
</feature>
<reference evidence="2" key="1">
    <citation type="submission" date="2023-06" db="EMBL/GenBank/DDBJ databases">
        <authorList>
            <person name="Kurt Z."/>
        </authorList>
    </citation>
    <scope>NUCLEOTIDE SEQUENCE</scope>
</reference>
<evidence type="ECO:0000313" key="3">
    <source>
        <dbReference type="EMBL" id="CAL6092153.1"/>
    </source>
</evidence>
<keyword evidence="1" id="KW-0812">Transmembrane</keyword>
<dbReference type="PROSITE" id="PS51450">
    <property type="entry name" value="LRR"/>
    <property type="match status" value="1"/>
</dbReference>
<evidence type="ECO:0000313" key="2">
    <source>
        <dbReference type="EMBL" id="CAI9957381.1"/>
    </source>
</evidence>
<gene>
    <name evidence="2" type="ORF">HINF_LOCUS45026</name>
    <name evidence="3" type="ORF">HINF_LOCUS66128</name>
</gene>
<dbReference type="EMBL" id="CAXDID020000442">
    <property type="protein sequence ID" value="CAL6092153.1"/>
    <property type="molecule type" value="Genomic_DNA"/>
</dbReference>
<dbReference type="EMBL" id="CATOUU010000887">
    <property type="protein sequence ID" value="CAI9957381.1"/>
    <property type="molecule type" value="Genomic_DNA"/>
</dbReference>